<dbReference type="EMBL" id="JACJID010000001">
    <property type="protein sequence ID" value="MBA8924031.1"/>
    <property type="molecule type" value="Genomic_DNA"/>
</dbReference>
<accession>A0ABR6BAZ6</accession>
<evidence type="ECO:0000313" key="2">
    <source>
        <dbReference type="EMBL" id="MBA8924031.1"/>
    </source>
</evidence>
<gene>
    <name evidence="2" type="ORF">BC739_001228</name>
</gene>
<evidence type="ECO:0000259" key="1">
    <source>
        <dbReference type="Pfam" id="PF10979"/>
    </source>
</evidence>
<dbReference type="InterPro" id="IPR024498">
    <property type="entry name" value="DUF2786"/>
</dbReference>
<name>A0ABR6BAZ6_9PSEU</name>
<sequence length="248" mass="27214">MSDDKLLDRVRALLAQAEHPNTSQMEAEAFTERATVLMAKYGIDQALLADRAPARDEVGQRRFGFAQPYTHEKADLLASVAYALRCKVITTSFGRVVNHATVFGFTSDLERVELLYTSLLLQATRDVLRAEVPYYEQTAPFRRTWLVGFASAVGRRIRLAEQRAATDAEHERGSAATSETVGRSVELVLADRSAIVEQVIRAAYPKVKTGRRRSSTGGGMAAGYRAGQRADIGSTRIGSNHQQIGGAR</sequence>
<reference evidence="2 3" key="1">
    <citation type="submission" date="2020-08" db="EMBL/GenBank/DDBJ databases">
        <title>Genomic Encyclopedia of Archaeal and Bacterial Type Strains, Phase II (KMG-II): from individual species to whole genera.</title>
        <authorList>
            <person name="Goeker M."/>
        </authorList>
    </citation>
    <scope>NUCLEOTIDE SEQUENCE [LARGE SCALE GENOMIC DNA]</scope>
    <source>
        <strain evidence="2 3">DSM 43850</strain>
    </source>
</reference>
<proteinExistence type="predicted"/>
<dbReference type="Pfam" id="PF10979">
    <property type="entry name" value="DUF2786"/>
    <property type="match status" value="1"/>
</dbReference>
<dbReference type="Proteomes" id="UP000517916">
    <property type="component" value="Unassembled WGS sequence"/>
</dbReference>
<protein>
    <recommendedName>
        <fullName evidence="1">DUF2786 domain-containing protein</fullName>
    </recommendedName>
</protein>
<organism evidence="2 3">
    <name type="scientific">Kutzneria viridogrisea</name>
    <dbReference type="NCBI Taxonomy" id="47990"/>
    <lineage>
        <taxon>Bacteria</taxon>
        <taxon>Bacillati</taxon>
        <taxon>Actinomycetota</taxon>
        <taxon>Actinomycetes</taxon>
        <taxon>Pseudonocardiales</taxon>
        <taxon>Pseudonocardiaceae</taxon>
        <taxon>Kutzneria</taxon>
    </lineage>
</organism>
<comment type="caution">
    <text evidence="2">The sequence shown here is derived from an EMBL/GenBank/DDBJ whole genome shotgun (WGS) entry which is preliminary data.</text>
</comment>
<keyword evidence="3" id="KW-1185">Reference proteome</keyword>
<feature type="domain" description="DUF2786" evidence="1">
    <location>
        <begin position="5"/>
        <end position="45"/>
    </location>
</feature>
<evidence type="ECO:0000313" key="3">
    <source>
        <dbReference type="Proteomes" id="UP000517916"/>
    </source>
</evidence>
<dbReference type="RefSeq" id="WP_182836541.1">
    <property type="nucleotide sequence ID" value="NZ_BAAABQ010000065.1"/>
</dbReference>